<dbReference type="STRING" id="1165861.A0A0L0UYP9"/>
<accession>A0A0L0UYP9</accession>
<name>A0A0L0UYP9_9BASI</name>
<dbReference type="EMBL" id="AJIL01000172">
    <property type="protein sequence ID" value="KNE92173.1"/>
    <property type="molecule type" value="Genomic_DNA"/>
</dbReference>
<protein>
    <submittedName>
        <fullName evidence="1">Uncharacterized protein</fullName>
    </submittedName>
</protein>
<keyword evidence="2" id="KW-1185">Reference proteome</keyword>
<evidence type="ECO:0000313" key="1">
    <source>
        <dbReference type="EMBL" id="KNE92173.1"/>
    </source>
</evidence>
<comment type="caution">
    <text evidence="1">The sequence shown here is derived from an EMBL/GenBank/DDBJ whole genome shotgun (WGS) entry which is preliminary data.</text>
</comment>
<organism evidence="1 2">
    <name type="scientific">Puccinia striiformis f. sp. tritici PST-78</name>
    <dbReference type="NCBI Taxonomy" id="1165861"/>
    <lineage>
        <taxon>Eukaryota</taxon>
        <taxon>Fungi</taxon>
        <taxon>Dikarya</taxon>
        <taxon>Basidiomycota</taxon>
        <taxon>Pucciniomycotina</taxon>
        <taxon>Pucciniomycetes</taxon>
        <taxon>Pucciniales</taxon>
        <taxon>Pucciniaceae</taxon>
        <taxon>Puccinia</taxon>
    </lineage>
</organism>
<evidence type="ECO:0000313" key="2">
    <source>
        <dbReference type="Proteomes" id="UP000054564"/>
    </source>
</evidence>
<sequence>MSTSLYAPFRLLGHVTTNIPFVIHSHSTKDSNVLRSTKAQTNLQVILTSVGLGWALWSTDSLRLLAPHTYTHHLIERPFLRISAGFVG</sequence>
<dbReference type="AlphaFoldDB" id="A0A0L0UYP9"/>
<reference evidence="2" key="1">
    <citation type="submission" date="2014-03" db="EMBL/GenBank/DDBJ databases">
        <title>The Genome Sequence of Puccinia striiformis f. sp. tritici PST-78.</title>
        <authorList>
            <consortium name="The Broad Institute Genome Sequencing Platform"/>
            <person name="Cuomo C."/>
            <person name="Hulbert S."/>
            <person name="Chen X."/>
            <person name="Walker B."/>
            <person name="Young S.K."/>
            <person name="Zeng Q."/>
            <person name="Gargeya S."/>
            <person name="Fitzgerald M."/>
            <person name="Haas B."/>
            <person name="Abouelleil A."/>
            <person name="Alvarado L."/>
            <person name="Arachchi H.M."/>
            <person name="Berlin A.M."/>
            <person name="Chapman S.B."/>
            <person name="Goldberg J."/>
            <person name="Griggs A."/>
            <person name="Gujja S."/>
            <person name="Hansen M."/>
            <person name="Howarth C."/>
            <person name="Imamovic A."/>
            <person name="Larimer J."/>
            <person name="McCowan C."/>
            <person name="Montmayeur A."/>
            <person name="Murphy C."/>
            <person name="Neiman D."/>
            <person name="Pearson M."/>
            <person name="Priest M."/>
            <person name="Roberts A."/>
            <person name="Saif S."/>
            <person name="Shea T."/>
            <person name="Sisk P."/>
            <person name="Sykes S."/>
            <person name="Wortman J."/>
            <person name="Nusbaum C."/>
            <person name="Birren B."/>
        </authorList>
    </citation>
    <scope>NUCLEOTIDE SEQUENCE [LARGE SCALE GENOMIC DNA]</scope>
    <source>
        <strain evidence="2">race PST-78</strain>
    </source>
</reference>
<proteinExistence type="predicted"/>
<dbReference type="Proteomes" id="UP000054564">
    <property type="component" value="Unassembled WGS sequence"/>
</dbReference>
<gene>
    <name evidence="1" type="ORF">PSTG_14409</name>
</gene>